<dbReference type="PANTHER" id="PTHR33052">
    <property type="entry name" value="DUF4228 DOMAIN PROTEIN-RELATED"/>
    <property type="match status" value="1"/>
</dbReference>
<dbReference type="Pfam" id="PF14009">
    <property type="entry name" value="PADRE"/>
    <property type="match status" value="1"/>
</dbReference>
<dbReference type="OrthoDB" id="777898at2759"/>
<evidence type="ECO:0000313" key="2">
    <source>
        <dbReference type="EMBL" id="GAV82524.1"/>
    </source>
</evidence>
<dbReference type="InterPro" id="IPR025322">
    <property type="entry name" value="PADRE_dom"/>
</dbReference>
<reference evidence="3" key="1">
    <citation type="submission" date="2016-04" db="EMBL/GenBank/DDBJ databases">
        <title>Cephalotus genome sequencing.</title>
        <authorList>
            <person name="Fukushima K."/>
            <person name="Hasebe M."/>
            <person name="Fang X."/>
        </authorList>
    </citation>
    <scope>NUCLEOTIDE SEQUENCE [LARGE SCALE GENOMIC DNA]</scope>
    <source>
        <strain evidence="3">cv. St1</strain>
    </source>
</reference>
<evidence type="ECO:0000313" key="3">
    <source>
        <dbReference type="Proteomes" id="UP000187406"/>
    </source>
</evidence>
<evidence type="ECO:0000256" key="1">
    <source>
        <dbReference type="SAM" id="MobiDB-lite"/>
    </source>
</evidence>
<feature type="non-terminal residue" evidence="2">
    <location>
        <position position="1"/>
    </location>
</feature>
<keyword evidence="3" id="KW-1185">Reference proteome</keyword>
<accession>A0A1Q3CQK0</accession>
<comment type="caution">
    <text evidence="2">The sequence shown here is derived from an EMBL/GenBank/DDBJ whole genome shotgun (WGS) entry which is preliminary data.</text>
</comment>
<dbReference type="Proteomes" id="UP000187406">
    <property type="component" value="Unassembled WGS sequence"/>
</dbReference>
<sequence>VNQQMGNYTSLCVFGQSSKKTAKLIIIDTQTGNLKKIDVPVKEAAEIMLEEPGHVISPFEEIRKTGRISAMKADDELLAGKVYMLVPVGKVHSKVSESELEVIVEVACSKKRSSSKRKRNGGAKVLPSATEEVREEGDSESMVFGGVDTGFSGYRLRTCRQWNPVLEPISELY</sequence>
<feature type="region of interest" description="Disordered" evidence="1">
    <location>
        <begin position="115"/>
        <end position="138"/>
    </location>
</feature>
<dbReference type="AlphaFoldDB" id="A0A1Q3CQK0"/>
<organism evidence="2 3">
    <name type="scientific">Cephalotus follicularis</name>
    <name type="common">Albany pitcher plant</name>
    <dbReference type="NCBI Taxonomy" id="3775"/>
    <lineage>
        <taxon>Eukaryota</taxon>
        <taxon>Viridiplantae</taxon>
        <taxon>Streptophyta</taxon>
        <taxon>Embryophyta</taxon>
        <taxon>Tracheophyta</taxon>
        <taxon>Spermatophyta</taxon>
        <taxon>Magnoliopsida</taxon>
        <taxon>eudicotyledons</taxon>
        <taxon>Gunneridae</taxon>
        <taxon>Pentapetalae</taxon>
        <taxon>rosids</taxon>
        <taxon>fabids</taxon>
        <taxon>Oxalidales</taxon>
        <taxon>Cephalotaceae</taxon>
        <taxon>Cephalotus</taxon>
    </lineage>
</organism>
<dbReference type="InParanoid" id="A0A1Q3CQK0"/>
<dbReference type="STRING" id="3775.A0A1Q3CQK0"/>
<dbReference type="EMBL" id="BDDD01002654">
    <property type="protein sequence ID" value="GAV82524.1"/>
    <property type="molecule type" value="Genomic_DNA"/>
</dbReference>
<name>A0A1Q3CQK0_CEPFO</name>
<proteinExistence type="predicted"/>
<gene>
    <name evidence="2" type="ORF">CFOL_v3_25975</name>
</gene>
<protein>
    <submittedName>
        <fullName evidence="2">DUF4228 domain-containing protein</fullName>
    </submittedName>
</protein>